<proteinExistence type="predicted"/>
<dbReference type="EMBL" id="GGFM01011559">
    <property type="protein sequence ID" value="MBW32310.1"/>
    <property type="molecule type" value="Transcribed_RNA"/>
</dbReference>
<reference evidence="2" key="1">
    <citation type="submission" date="2018-01" db="EMBL/GenBank/DDBJ databases">
        <title>An insight into the sialome of Amazonian anophelines.</title>
        <authorList>
            <person name="Ribeiro J.M."/>
            <person name="Scarpassa V."/>
            <person name="Calvo E."/>
        </authorList>
    </citation>
    <scope>NUCLEOTIDE SEQUENCE</scope>
    <source>
        <tissue evidence="2">Salivary glands</tissue>
    </source>
</reference>
<evidence type="ECO:0000313" key="2">
    <source>
        <dbReference type="EMBL" id="MBW32310.1"/>
    </source>
</evidence>
<dbReference type="AlphaFoldDB" id="A0A2M3ZV40"/>
<feature type="region of interest" description="Disordered" evidence="1">
    <location>
        <begin position="51"/>
        <end position="71"/>
    </location>
</feature>
<accession>A0A2M3ZV40</accession>
<protein>
    <submittedName>
        <fullName evidence="2">Putative secreted peptide</fullName>
    </submittedName>
</protein>
<organism evidence="2">
    <name type="scientific">Anopheles braziliensis</name>
    <dbReference type="NCBI Taxonomy" id="58242"/>
    <lineage>
        <taxon>Eukaryota</taxon>
        <taxon>Metazoa</taxon>
        <taxon>Ecdysozoa</taxon>
        <taxon>Arthropoda</taxon>
        <taxon>Hexapoda</taxon>
        <taxon>Insecta</taxon>
        <taxon>Pterygota</taxon>
        <taxon>Neoptera</taxon>
        <taxon>Endopterygota</taxon>
        <taxon>Diptera</taxon>
        <taxon>Nematocera</taxon>
        <taxon>Culicoidea</taxon>
        <taxon>Culicidae</taxon>
        <taxon>Anophelinae</taxon>
        <taxon>Anopheles</taxon>
    </lineage>
</organism>
<evidence type="ECO:0000256" key="1">
    <source>
        <dbReference type="SAM" id="MobiDB-lite"/>
    </source>
</evidence>
<name>A0A2M3ZV40_9DIPT</name>
<sequence>MARSFDFPQRFSLNSLPLSIFLAVLSSSLPLSLSRLLCASLLTAAAAPDTSPYARGHRDNFHNNPLAAGLK</sequence>